<dbReference type="PANTHER" id="PTHR10830">
    <property type="entry name" value="DOLICHYL-DIPHOSPHOOLIGOSACCHARIDE--PROTEIN GLYCOSYLTRANSFERASE 48 KDA SUBUNIT"/>
    <property type="match status" value="1"/>
</dbReference>
<dbReference type="InterPro" id="IPR055459">
    <property type="entry name" value="OST48_MD"/>
</dbReference>
<comment type="pathway">
    <text evidence="2 8">Protein modification; protein glycosylation.</text>
</comment>
<feature type="domain" description="OST48 N-terminal" evidence="9">
    <location>
        <begin position="28"/>
        <end position="275"/>
    </location>
</feature>
<name>A0A1X6N8C9_9APHY</name>
<dbReference type="STRING" id="670580.A0A1X6N8C9"/>
<dbReference type="PANTHER" id="PTHR10830:SF0">
    <property type="entry name" value="DOLICHYL-DIPHOSPHOOLIGOSACCHARIDE--PROTEIN GLYCOSYLTRANSFERASE 48 KDA SUBUNIT"/>
    <property type="match status" value="1"/>
</dbReference>
<evidence type="ECO:0000256" key="7">
    <source>
        <dbReference type="ARBA" id="ARBA00023136"/>
    </source>
</evidence>
<feature type="chain" id="PRO_5011816000" description="Dolichyl-diphosphooligosaccharide--protein glycosyltransferase subunit WBP1" evidence="8">
    <location>
        <begin position="21"/>
        <end position="445"/>
    </location>
</feature>
<keyword evidence="4 8" id="KW-0812">Transmembrane</keyword>
<evidence type="ECO:0000259" key="10">
    <source>
        <dbReference type="Pfam" id="PF23358"/>
    </source>
</evidence>
<keyword evidence="12" id="KW-1185">Reference proteome</keyword>
<evidence type="ECO:0000313" key="11">
    <source>
        <dbReference type="EMBL" id="OSX64888.1"/>
    </source>
</evidence>
<sequence length="445" mass="48392">MLSLWPLLAALVSLSISSYAKSSTGDSVLVVLDPSLQRDNFSIFFKGLEANGYDLTFRAPKDVQPAVIQDDHAEFSHVILFAPEAKSPCYSQDITPQSLVTLLEKGTNLLVALSTKQTPLTSLAAEFSLILPPAGTPLVSHFPERDTPSTVVPVNVSVNPVVPSSLPPVWFSGTPFAFGNNPLLVPILNASPESFAADSDRDSGADAVYDAAEKGGEGFWAGSSLGLVAGFQTLGGARATWVGGIELFSDEYAEKTIGGIKSGNEPFAADVASWTFQESNVLRIESVAHHRVNETLPRETYTINDHVTFSAQVSKYNPETSAWEPYSGISDLQLEFTMLDPHIRTSLIPVPGEPGKYSVTFRVPDRHGVFKFVLDYKRKGWNFLESTTVVPVVPPRHDEYPRFLSPAWPYYAGAISTSIGFLVFSALWLTGDNQEQKKSKSAKSE</sequence>
<accession>A0A1X6N8C9</accession>
<feature type="transmembrane region" description="Helical" evidence="8">
    <location>
        <begin position="408"/>
        <end position="430"/>
    </location>
</feature>
<evidence type="ECO:0000256" key="8">
    <source>
        <dbReference type="RuleBase" id="RU361142"/>
    </source>
</evidence>
<evidence type="ECO:0000256" key="2">
    <source>
        <dbReference type="ARBA" id="ARBA00004922"/>
    </source>
</evidence>
<protein>
    <recommendedName>
        <fullName evidence="8">Dolichyl-diphosphooligosaccharide--protein glycosyltransferase subunit WBP1</fullName>
        <shortName evidence="8">Oligosaccharyl transferase subunit WBP1</shortName>
    </recommendedName>
</protein>
<dbReference type="InterPro" id="IPR005013">
    <property type="entry name" value="DDOST_48_kDa_subunit"/>
</dbReference>
<dbReference type="InterPro" id="IPR055457">
    <property type="entry name" value="OST48_N"/>
</dbReference>
<evidence type="ECO:0000256" key="4">
    <source>
        <dbReference type="ARBA" id="ARBA00022692"/>
    </source>
</evidence>
<organism evidence="11 12">
    <name type="scientific">Postia placenta MAD-698-R-SB12</name>
    <dbReference type="NCBI Taxonomy" id="670580"/>
    <lineage>
        <taxon>Eukaryota</taxon>
        <taxon>Fungi</taxon>
        <taxon>Dikarya</taxon>
        <taxon>Basidiomycota</taxon>
        <taxon>Agaricomycotina</taxon>
        <taxon>Agaricomycetes</taxon>
        <taxon>Polyporales</taxon>
        <taxon>Adustoporiaceae</taxon>
        <taxon>Rhodonia</taxon>
    </lineage>
</organism>
<dbReference type="GO" id="GO:0018279">
    <property type="term" value="P:protein N-linked glycosylation via asparagine"/>
    <property type="evidence" value="ECO:0007669"/>
    <property type="project" value="UniProtKB-UniRule"/>
</dbReference>
<feature type="domain" description="OST48 middle" evidence="10">
    <location>
        <begin position="289"/>
        <end position="430"/>
    </location>
</feature>
<dbReference type="AlphaFoldDB" id="A0A1X6N8C9"/>
<keyword evidence="8" id="KW-0732">Signal</keyword>
<evidence type="ECO:0000259" key="9">
    <source>
        <dbReference type="Pfam" id="PF03345"/>
    </source>
</evidence>
<keyword evidence="5 8" id="KW-0256">Endoplasmic reticulum</keyword>
<evidence type="ECO:0000313" key="12">
    <source>
        <dbReference type="Proteomes" id="UP000194127"/>
    </source>
</evidence>
<comment type="subcellular location">
    <subcellularLocation>
        <location evidence="8">Endoplasmic reticulum membrane</location>
        <topology evidence="8">Single-pass type I membrane protein</topology>
    </subcellularLocation>
    <subcellularLocation>
        <location evidence="1">Membrane</location>
        <topology evidence="1">Single-pass type I membrane protein</topology>
    </subcellularLocation>
</comment>
<dbReference type="EMBL" id="KZ110593">
    <property type="protein sequence ID" value="OSX64888.1"/>
    <property type="molecule type" value="Genomic_DNA"/>
</dbReference>
<reference evidence="11 12" key="1">
    <citation type="submission" date="2017-04" db="EMBL/GenBank/DDBJ databases">
        <title>Genome Sequence of the Model Brown-Rot Fungus Postia placenta SB12.</title>
        <authorList>
            <consortium name="DOE Joint Genome Institute"/>
            <person name="Gaskell J."/>
            <person name="Kersten P."/>
            <person name="Larrondo L.F."/>
            <person name="Canessa P."/>
            <person name="Martinez D."/>
            <person name="Hibbett D."/>
            <person name="Schmoll M."/>
            <person name="Kubicek C.P."/>
            <person name="Martinez A.T."/>
            <person name="Yadav J."/>
            <person name="Master E."/>
            <person name="Magnuson J.K."/>
            <person name="James T."/>
            <person name="Yaver D."/>
            <person name="Berka R."/>
            <person name="Labutti K."/>
            <person name="Lipzen A."/>
            <person name="Aerts A."/>
            <person name="Barry K."/>
            <person name="Henrissat B."/>
            <person name="Blanchette R."/>
            <person name="Grigoriev I."/>
            <person name="Cullen D."/>
        </authorList>
    </citation>
    <scope>NUCLEOTIDE SEQUENCE [LARGE SCALE GENOMIC DNA]</scope>
    <source>
        <strain evidence="11 12">MAD-698-R-SB12</strain>
    </source>
</reference>
<evidence type="ECO:0000256" key="6">
    <source>
        <dbReference type="ARBA" id="ARBA00022989"/>
    </source>
</evidence>
<comment type="subunit">
    <text evidence="8">Component of the oligosaccharyltransferase (OST) complex.</text>
</comment>
<evidence type="ECO:0000256" key="1">
    <source>
        <dbReference type="ARBA" id="ARBA00004479"/>
    </source>
</evidence>
<comment type="similarity">
    <text evidence="3 8">Belongs to the DDOST 48 kDa subunit family.</text>
</comment>
<dbReference type="OrthoDB" id="29105at2759"/>
<keyword evidence="7 8" id="KW-0472">Membrane</keyword>
<comment type="function">
    <text evidence="8">Subunit of the oligosaccharyl transferase (OST) complex that catalyzes the initial transfer of a defined glycan (Glc(3)Man(9)GlcNAc(2) in eukaryotes) from the lipid carrier dolichol-pyrophosphate to an asparagine residue within an Asn-X-Ser/Thr consensus motif in nascent polypeptide chains, the first step in protein N-glycosylation. N-glycosylation occurs cotranslationally and the complex associates with the Sec61 complex at the channel-forming translocon complex that mediates protein translocation across the endoplasmic reticulum (ER).</text>
</comment>
<gene>
    <name evidence="11" type="ORF">POSPLADRAFT_1133807</name>
</gene>
<dbReference type="UniPathway" id="UPA00378"/>
<keyword evidence="6 8" id="KW-1133">Transmembrane helix</keyword>
<dbReference type="GeneID" id="36329347"/>
<evidence type="ECO:0000256" key="3">
    <source>
        <dbReference type="ARBA" id="ARBA00008743"/>
    </source>
</evidence>
<dbReference type="GO" id="GO:0008250">
    <property type="term" value="C:oligosaccharyltransferase complex"/>
    <property type="evidence" value="ECO:0007669"/>
    <property type="project" value="TreeGrafter"/>
</dbReference>
<dbReference type="Pfam" id="PF03345">
    <property type="entry name" value="OST48_N"/>
    <property type="match status" value="1"/>
</dbReference>
<feature type="signal peptide" evidence="8">
    <location>
        <begin position="1"/>
        <end position="20"/>
    </location>
</feature>
<dbReference type="RefSeq" id="XP_024341682.1">
    <property type="nucleotide sequence ID" value="XM_024484398.1"/>
</dbReference>
<proteinExistence type="inferred from homology"/>
<dbReference type="Proteomes" id="UP000194127">
    <property type="component" value="Unassembled WGS sequence"/>
</dbReference>
<evidence type="ECO:0000256" key="5">
    <source>
        <dbReference type="ARBA" id="ARBA00022824"/>
    </source>
</evidence>
<dbReference type="Pfam" id="PF23358">
    <property type="entry name" value="OST48_MD"/>
    <property type="match status" value="1"/>
</dbReference>